<reference evidence="3 4" key="1">
    <citation type="submission" date="2018-05" db="EMBL/GenBank/DDBJ databases">
        <title>Genomic Encyclopedia of Type Strains, Phase IV (KMG-IV): sequencing the most valuable type-strain genomes for metagenomic binning, comparative biology and taxonomic classification.</title>
        <authorList>
            <person name="Goeker M."/>
        </authorList>
    </citation>
    <scope>NUCLEOTIDE SEQUENCE [LARGE SCALE GENOMIC DNA]</scope>
    <source>
        <strain evidence="3 4">DSM 6462</strain>
    </source>
</reference>
<feature type="domain" description="4-oxalocrotonate tautomerase-like" evidence="2">
    <location>
        <begin position="2"/>
        <end position="56"/>
    </location>
</feature>
<proteinExistence type="predicted"/>
<dbReference type="InterPro" id="IPR014347">
    <property type="entry name" value="Tautomerase/MIF_sf"/>
</dbReference>
<keyword evidence="1" id="KW-0413">Isomerase</keyword>
<sequence>MIITIQMERGRNVDTKRRAAKAFTDAAIATLGAKAEWVTVLFEDYERTDWAIGGNLQLDRHGPGLVTLGNKD</sequence>
<dbReference type="RefSeq" id="WP_245449549.1">
    <property type="nucleotide sequence ID" value="NZ_JAHBRY010000001.1"/>
</dbReference>
<keyword evidence="4" id="KW-1185">Reference proteome</keyword>
<evidence type="ECO:0000313" key="4">
    <source>
        <dbReference type="Proteomes" id="UP000248021"/>
    </source>
</evidence>
<dbReference type="InterPro" id="IPR004370">
    <property type="entry name" value="4-OT-like_dom"/>
</dbReference>
<gene>
    <name evidence="3" type="ORF">C7450_103315</name>
</gene>
<dbReference type="Pfam" id="PF01361">
    <property type="entry name" value="Tautomerase"/>
    <property type="match status" value="1"/>
</dbReference>
<name>A0A2V3UBG3_9HYPH</name>
<evidence type="ECO:0000256" key="1">
    <source>
        <dbReference type="ARBA" id="ARBA00023235"/>
    </source>
</evidence>
<dbReference type="Proteomes" id="UP000248021">
    <property type="component" value="Unassembled WGS sequence"/>
</dbReference>
<comment type="caution">
    <text evidence="3">The sequence shown here is derived from an EMBL/GenBank/DDBJ whole genome shotgun (WGS) entry which is preliminary data.</text>
</comment>
<accession>A0A2V3UBG3</accession>
<dbReference type="AlphaFoldDB" id="A0A2V3UBG3"/>
<evidence type="ECO:0000313" key="3">
    <source>
        <dbReference type="EMBL" id="PXW61797.1"/>
    </source>
</evidence>
<dbReference type="SUPFAM" id="SSF55331">
    <property type="entry name" value="Tautomerase/MIF"/>
    <property type="match status" value="1"/>
</dbReference>
<dbReference type="GO" id="GO:0016853">
    <property type="term" value="F:isomerase activity"/>
    <property type="evidence" value="ECO:0007669"/>
    <property type="project" value="UniProtKB-KW"/>
</dbReference>
<evidence type="ECO:0000259" key="2">
    <source>
        <dbReference type="Pfam" id="PF01361"/>
    </source>
</evidence>
<dbReference type="Gene3D" id="3.30.429.10">
    <property type="entry name" value="Macrophage Migration Inhibitory Factor"/>
    <property type="match status" value="1"/>
</dbReference>
<organism evidence="3 4">
    <name type="scientific">Chelatococcus asaccharovorans</name>
    <dbReference type="NCBI Taxonomy" id="28210"/>
    <lineage>
        <taxon>Bacteria</taxon>
        <taxon>Pseudomonadati</taxon>
        <taxon>Pseudomonadota</taxon>
        <taxon>Alphaproteobacteria</taxon>
        <taxon>Hyphomicrobiales</taxon>
        <taxon>Chelatococcaceae</taxon>
        <taxon>Chelatococcus</taxon>
    </lineage>
</organism>
<protein>
    <submittedName>
        <fullName evidence="3">4-oxalocrotonate tautomerase</fullName>
    </submittedName>
</protein>
<dbReference type="EMBL" id="QJJK01000003">
    <property type="protein sequence ID" value="PXW61797.1"/>
    <property type="molecule type" value="Genomic_DNA"/>
</dbReference>